<dbReference type="CDD" id="cd05233">
    <property type="entry name" value="SDR_c"/>
    <property type="match status" value="1"/>
</dbReference>
<accession>A0A2T0GRY0</accession>
<dbReference type="Pfam" id="PF00561">
    <property type="entry name" value="Abhydrolase_1"/>
    <property type="match status" value="1"/>
</dbReference>
<dbReference type="Pfam" id="PF00106">
    <property type="entry name" value="adh_short"/>
    <property type="match status" value="1"/>
</dbReference>
<dbReference type="PANTHER" id="PTHR43391:SF12">
    <property type="entry name" value="OXIDOREDUCTASE EPHD-RELATED"/>
    <property type="match status" value="1"/>
</dbReference>
<evidence type="ECO:0000259" key="3">
    <source>
        <dbReference type="SMART" id="SM00822"/>
    </source>
</evidence>
<dbReference type="Gene3D" id="3.40.50.1820">
    <property type="entry name" value="alpha/beta hydrolase"/>
    <property type="match status" value="1"/>
</dbReference>
<protein>
    <submittedName>
        <fullName evidence="4">Short chain dehydrogenase</fullName>
    </submittedName>
</protein>
<keyword evidence="5" id="KW-1185">Reference proteome</keyword>
<dbReference type="Gene3D" id="3.40.50.720">
    <property type="entry name" value="NAD(P)-binding Rossmann-like Domain"/>
    <property type="match status" value="1"/>
</dbReference>
<dbReference type="PRINTS" id="PR00080">
    <property type="entry name" value="SDRFAMILY"/>
</dbReference>
<dbReference type="AlphaFoldDB" id="A0A2T0GRY0"/>
<dbReference type="InterPro" id="IPR036291">
    <property type="entry name" value="NAD(P)-bd_dom_sf"/>
</dbReference>
<evidence type="ECO:0000313" key="4">
    <source>
        <dbReference type="EMBL" id="PRW61859.1"/>
    </source>
</evidence>
<dbReference type="SUPFAM" id="SSF53474">
    <property type="entry name" value="alpha/beta-Hydrolases"/>
    <property type="match status" value="1"/>
</dbReference>
<dbReference type="PRINTS" id="PR00081">
    <property type="entry name" value="GDHRDH"/>
</dbReference>
<dbReference type="SMART" id="SM00822">
    <property type="entry name" value="PKS_KR"/>
    <property type="match status" value="1"/>
</dbReference>
<evidence type="ECO:0000313" key="5">
    <source>
        <dbReference type="Proteomes" id="UP000239352"/>
    </source>
</evidence>
<dbReference type="InterPro" id="IPR029058">
    <property type="entry name" value="AB_hydrolase_fold"/>
</dbReference>
<dbReference type="SUPFAM" id="SSF51735">
    <property type="entry name" value="NAD(P)-binding Rossmann-fold domains"/>
    <property type="match status" value="1"/>
</dbReference>
<organism evidence="4 5">
    <name type="scientific">Actinopolyspora mortivallis</name>
    <dbReference type="NCBI Taxonomy" id="33906"/>
    <lineage>
        <taxon>Bacteria</taxon>
        <taxon>Bacillati</taxon>
        <taxon>Actinomycetota</taxon>
        <taxon>Actinomycetes</taxon>
        <taxon>Actinopolysporales</taxon>
        <taxon>Actinopolysporaceae</taxon>
        <taxon>Actinopolyspora</taxon>
    </lineage>
</organism>
<dbReference type="STRING" id="1050202.GCA_000384035_02946"/>
<evidence type="ECO:0000256" key="1">
    <source>
        <dbReference type="ARBA" id="ARBA00006484"/>
    </source>
</evidence>
<reference evidence="4 5" key="1">
    <citation type="submission" date="2018-03" db="EMBL/GenBank/DDBJ databases">
        <title>Actinopolyspora mortivallis from Sahara, screening for active biomolecules.</title>
        <authorList>
            <person name="Selama O."/>
            <person name="Wellington E.M.H."/>
            <person name="Hacene H."/>
        </authorList>
    </citation>
    <scope>NUCLEOTIDE SEQUENCE [LARGE SCALE GENOMIC DNA]</scope>
    <source>
        <strain evidence="4 5">M5A</strain>
    </source>
</reference>
<dbReference type="InterPro" id="IPR000073">
    <property type="entry name" value="AB_hydrolase_1"/>
</dbReference>
<dbReference type="FunFam" id="3.40.50.720:FF:000084">
    <property type="entry name" value="Short-chain dehydrogenase reductase"/>
    <property type="match status" value="1"/>
</dbReference>
<name>A0A2T0GRY0_ACTMO</name>
<gene>
    <name evidence="4" type="ORF">CEP50_18540</name>
</gene>
<sequence length="570" mass="61471">MSTTRLVTTEDGLRLTVEEHGDPARPCVVCVHGYPDNRSLWNGVVARLSERYHVVTYDVRGAGSSDTPTDREGYRLHHLTDDLVRVVDAVSPGKGAHLLAHDWGSIQAWHTLTDRAVEGRIHSLTSISGPHLHHVAHWTRQRLRLPTPRRLSELLRQLSRSGYIGFFRLPRLPELTWRSGLLPVLMGRLDASARNRRPRVSDAVSGLELYRANMSPGGDQAHVRTTVPVQVLAPTRDAFVTPALQDELPAGVPGPRVRRVTGGHWLPARRPELVARRTAEFVDGLEDTPRHVPDPHEKGRFAGVLVVVTGAGSGIGRATALAFAAHGARVVAADVDGSAASDTARRAPTAGLVTAYTVDVSDGEAMHRFAEDVQRDHGTPDVVVNNAGVGLTGPLLDTDEADLRRVFDTNLWGVVHGCRAFAPRMIERGEAGRIVNISSAAAHVPLPGLTAYSAGKAAVSALSERLNGELAEHDIAVSAVLPGIVNTAIPTSTRFVGGTPAEQRRRRRRATGLYRLRGLHPDRVAAAVLRVVEHPTPVTAVGFEAKAGLLLSRLAPGPLRRLAATGPRVR</sequence>
<dbReference type="Proteomes" id="UP000239352">
    <property type="component" value="Unassembled WGS sequence"/>
</dbReference>
<feature type="domain" description="Ketoreductase" evidence="3">
    <location>
        <begin position="304"/>
        <end position="488"/>
    </location>
</feature>
<proteinExistence type="inferred from homology"/>
<dbReference type="GO" id="GO:0016491">
    <property type="term" value="F:oxidoreductase activity"/>
    <property type="evidence" value="ECO:0007669"/>
    <property type="project" value="UniProtKB-KW"/>
</dbReference>
<keyword evidence="2" id="KW-0560">Oxidoreductase</keyword>
<dbReference type="InterPro" id="IPR057326">
    <property type="entry name" value="KR_dom"/>
</dbReference>
<dbReference type="InParanoid" id="A0A2T0GRY0"/>
<comment type="similarity">
    <text evidence="1">Belongs to the short-chain dehydrogenases/reductases (SDR) family.</text>
</comment>
<dbReference type="NCBIfam" id="NF004514">
    <property type="entry name" value="PRK05855.1"/>
    <property type="match status" value="1"/>
</dbReference>
<dbReference type="PANTHER" id="PTHR43391">
    <property type="entry name" value="RETINOL DEHYDROGENASE-RELATED"/>
    <property type="match status" value="1"/>
</dbReference>
<dbReference type="RefSeq" id="WP_106115207.1">
    <property type="nucleotide sequence ID" value="NZ_PVSR01000053.1"/>
</dbReference>
<evidence type="ECO:0000256" key="2">
    <source>
        <dbReference type="ARBA" id="ARBA00023002"/>
    </source>
</evidence>
<dbReference type="EMBL" id="PVSR01000053">
    <property type="protein sequence ID" value="PRW61859.1"/>
    <property type="molecule type" value="Genomic_DNA"/>
</dbReference>
<dbReference type="InterPro" id="IPR002347">
    <property type="entry name" value="SDR_fam"/>
</dbReference>
<comment type="caution">
    <text evidence="4">The sequence shown here is derived from an EMBL/GenBank/DDBJ whole genome shotgun (WGS) entry which is preliminary data.</text>
</comment>